<evidence type="ECO:0000313" key="2">
    <source>
        <dbReference type="Proteomes" id="UP000789572"/>
    </source>
</evidence>
<dbReference type="Proteomes" id="UP000789572">
    <property type="component" value="Unassembled WGS sequence"/>
</dbReference>
<gene>
    <name evidence="1" type="ORF">POCULU_LOCUS9312</name>
</gene>
<keyword evidence="2" id="KW-1185">Reference proteome</keyword>
<dbReference type="OrthoDB" id="2355419at2759"/>
<organism evidence="1 2">
    <name type="scientific">Paraglomus occultum</name>
    <dbReference type="NCBI Taxonomy" id="144539"/>
    <lineage>
        <taxon>Eukaryota</taxon>
        <taxon>Fungi</taxon>
        <taxon>Fungi incertae sedis</taxon>
        <taxon>Mucoromycota</taxon>
        <taxon>Glomeromycotina</taxon>
        <taxon>Glomeromycetes</taxon>
        <taxon>Paraglomerales</taxon>
        <taxon>Paraglomeraceae</taxon>
        <taxon>Paraglomus</taxon>
    </lineage>
</organism>
<name>A0A9N9GW69_9GLOM</name>
<comment type="caution">
    <text evidence="1">The sequence shown here is derived from an EMBL/GenBank/DDBJ whole genome shotgun (WGS) entry which is preliminary data.</text>
</comment>
<evidence type="ECO:0000313" key="1">
    <source>
        <dbReference type="EMBL" id="CAG8638912.1"/>
    </source>
</evidence>
<sequence>MLKFRILFSKLNQQKRRKRDKDDHWQDSCIEELSIDIGQFPALHDYCQMLREMQESHVDEVAQHGRYLSKLLKWSVVDSKVFRMPQTLPTISRPAVNLDNICVVLTEDPGHHFSHTISILERLVAEGRVGKVVVGFQVLLKKWLGLQDNSADHIVHTPTALSVIMSVALYNPFPCRGPGSPPSERHVAAQHHHLLPGNGRHGSARSDFAAVVLNERQQQLPFFIVEFQQDGFSVHKDYAVVVCEAVFEMNRILTMACLSSDEVTAITMHVALVNDTSISLGMIRPVYNEARTALLYSYSKDVANFELRSGYPADDIKNALDL</sequence>
<feature type="non-terminal residue" evidence="1">
    <location>
        <position position="322"/>
    </location>
</feature>
<reference evidence="1" key="1">
    <citation type="submission" date="2021-06" db="EMBL/GenBank/DDBJ databases">
        <authorList>
            <person name="Kallberg Y."/>
            <person name="Tangrot J."/>
            <person name="Rosling A."/>
        </authorList>
    </citation>
    <scope>NUCLEOTIDE SEQUENCE</scope>
    <source>
        <strain evidence="1">IA702</strain>
    </source>
</reference>
<dbReference type="AlphaFoldDB" id="A0A9N9GW69"/>
<protein>
    <submittedName>
        <fullName evidence="1">6818_t:CDS:1</fullName>
    </submittedName>
</protein>
<proteinExistence type="predicted"/>
<dbReference type="EMBL" id="CAJVPJ010003360">
    <property type="protein sequence ID" value="CAG8638912.1"/>
    <property type="molecule type" value="Genomic_DNA"/>
</dbReference>
<accession>A0A9N9GW69</accession>